<comment type="cofactor">
    <cofactor evidence="1 4">
        <name>a divalent metal cation</name>
        <dbReference type="ChEBI" id="CHEBI:60240"/>
    </cofactor>
</comment>
<evidence type="ECO:0000256" key="2">
    <source>
        <dbReference type="ARBA" id="ARBA00022801"/>
    </source>
</evidence>
<comment type="caution">
    <text evidence="4">Lacks conserved residue(s) required for the propagation of feature annotation.</text>
</comment>
<comment type="catalytic activity">
    <reaction evidence="4">
        <text>a ribonucleoside 5'-triphosphate + H2O = a ribonucleoside 5'-phosphate + diphosphate + H(+)</text>
        <dbReference type="Rhea" id="RHEA:23996"/>
        <dbReference type="ChEBI" id="CHEBI:15377"/>
        <dbReference type="ChEBI" id="CHEBI:15378"/>
        <dbReference type="ChEBI" id="CHEBI:33019"/>
        <dbReference type="ChEBI" id="CHEBI:58043"/>
        <dbReference type="ChEBI" id="CHEBI:61557"/>
        <dbReference type="EC" id="3.6.1.9"/>
    </reaction>
</comment>
<dbReference type="PANTHER" id="PTHR43213:SF5">
    <property type="entry name" value="BIFUNCTIONAL DTTP_UTP PYROPHOSPHATASE_METHYLTRANSFERASE PROTEIN-RELATED"/>
    <property type="match status" value="1"/>
</dbReference>
<name>A0A2T0X2F2_9RHOB</name>
<dbReference type="HAMAP" id="MF_00528">
    <property type="entry name" value="Maf"/>
    <property type="match status" value="1"/>
</dbReference>
<dbReference type="EMBL" id="PVTT01000002">
    <property type="protein sequence ID" value="PRY93129.1"/>
    <property type="molecule type" value="Genomic_DNA"/>
</dbReference>
<dbReference type="InterPro" id="IPR029001">
    <property type="entry name" value="ITPase-like_fam"/>
</dbReference>
<evidence type="ECO:0000256" key="4">
    <source>
        <dbReference type="HAMAP-Rule" id="MF_00528"/>
    </source>
</evidence>
<dbReference type="InterPro" id="IPR003697">
    <property type="entry name" value="Maf-like"/>
</dbReference>
<comment type="similarity">
    <text evidence="4">Belongs to the Maf family.</text>
</comment>
<evidence type="ECO:0000313" key="5">
    <source>
        <dbReference type="EMBL" id="PRY93129.1"/>
    </source>
</evidence>
<dbReference type="SUPFAM" id="SSF52972">
    <property type="entry name" value="ITPase-like"/>
    <property type="match status" value="1"/>
</dbReference>
<keyword evidence="2 4" id="KW-0378">Hydrolase</keyword>
<dbReference type="Pfam" id="PF02545">
    <property type="entry name" value="Maf"/>
    <property type="match status" value="1"/>
</dbReference>
<evidence type="ECO:0000256" key="1">
    <source>
        <dbReference type="ARBA" id="ARBA00001968"/>
    </source>
</evidence>
<feature type="active site" description="Proton acceptor" evidence="4">
    <location>
        <position position="73"/>
    </location>
</feature>
<dbReference type="Proteomes" id="UP000238801">
    <property type="component" value="Unassembled WGS sequence"/>
</dbReference>
<dbReference type="GO" id="GO:0005737">
    <property type="term" value="C:cytoplasm"/>
    <property type="evidence" value="ECO:0007669"/>
    <property type="project" value="UniProtKB-SubCell"/>
</dbReference>
<dbReference type="GO" id="GO:0009117">
    <property type="term" value="P:nucleotide metabolic process"/>
    <property type="evidence" value="ECO:0007669"/>
    <property type="project" value="UniProtKB-KW"/>
</dbReference>
<comment type="subcellular location">
    <subcellularLocation>
        <location evidence="4">Cytoplasm</location>
    </subcellularLocation>
</comment>
<accession>A0A2T0X2F2</accession>
<gene>
    <name evidence="5" type="ORF">BCF33_1995</name>
</gene>
<comment type="caution">
    <text evidence="5">The sequence shown here is derived from an EMBL/GenBank/DDBJ whole genome shotgun (WGS) entry which is preliminary data.</text>
</comment>
<dbReference type="AlphaFoldDB" id="A0A2T0X2F2"/>
<organism evidence="5 6">
    <name type="scientific">Hasllibacter halocynthiae</name>
    <dbReference type="NCBI Taxonomy" id="595589"/>
    <lineage>
        <taxon>Bacteria</taxon>
        <taxon>Pseudomonadati</taxon>
        <taxon>Pseudomonadota</taxon>
        <taxon>Alphaproteobacteria</taxon>
        <taxon>Rhodobacterales</taxon>
        <taxon>Roseobacteraceae</taxon>
        <taxon>Hasllibacter</taxon>
    </lineage>
</organism>
<comment type="catalytic activity">
    <reaction evidence="4">
        <text>a 2'-deoxyribonucleoside 5'-triphosphate + H2O = a 2'-deoxyribonucleoside 5'-phosphate + diphosphate + H(+)</text>
        <dbReference type="Rhea" id="RHEA:44644"/>
        <dbReference type="ChEBI" id="CHEBI:15377"/>
        <dbReference type="ChEBI" id="CHEBI:15378"/>
        <dbReference type="ChEBI" id="CHEBI:33019"/>
        <dbReference type="ChEBI" id="CHEBI:61560"/>
        <dbReference type="ChEBI" id="CHEBI:65317"/>
        <dbReference type="EC" id="3.6.1.9"/>
    </reaction>
</comment>
<evidence type="ECO:0000256" key="3">
    <source>
        <dbReference type="ARBA" id="ARBA00023080"/>
    </source>
</evidence>
<evidence type="ECO:0000313" key="6">
    <source>
        <dbReference type="Proteomes" id="UP000238801"/>
    </source>
</evidence>
<sequence length="192" mass="20411">MIVLASGSATRAAMLREAGVPFEAAAPRVDEAAVRAALAAEGAGPRDMADALAEAKARKVAGRRPEALVVGSDQVMDLRGEALGKVRGAEAVAARLLALSGRDHRLHSAAVACEGGAPVWRHVSSVRLRMRPLAPEEARALARRPALEGSMGYLFEEMEDLFEEVRGEREAILGMPMAALLRWLRLRGEVGA</sequence>
<keyword evidence="4" id="KW-0963">Cytoplasm</keyword>
<dbReference type="PANTHER" id="PTHR43213">
    <property type="entry name" value="BIFUNCTIONAL DTTP/UTP PYROPHOSPHATASE/METHYLTRANSFERASE PROTEIN-RELATED"/>
    <property type="match status" value="1"/>
</dbReference>
<keyword evidence="3 4" id="KW-0546">Nucleotide metabolism</keyword>
<dbReference type="EC" id="3.6.1.9" evidence="4"/>
<comment type="function">
    <text evidence="4">Nucleoside triphosphate pyrophosphatase. May have a dual role in cell division arrest and in preventing the incorporation of modified nucleotides into cellular nucleic acids.</text>
</comment>
<dbReference type="RefSeq" id="WP_245883804.1">
    <property type="nucleotide sequence ID" value="NZ_PVTT01000002.1"/>
</dbReference>
<dbReference type="GO" id="GO:0047429">
    <property type="term" value="F:nucleoside triphosphate diphosphatase activity"/>
    <property type="evidence" value="ECO:0007669"/>
    <property type="project" value="UniProtKB-EC"/>
</dbReference>
<reference evidence="5 6" key="1">
    <citation type="submission" date="2018-03" db="EMBL/GenBank/DDBJ databases">
        <title>Genomic Encyclopedia of Archaeal and Bacterial Type Strains, Phase II (KMG-II): from individual species to whole genera.</title>
        <authorList>
            <person name="Goeker M."/>
        </authorList>
    </citation>
    <scope>NUCLEOTIDE SEQUENCE [LARGE SCALE GENOMIC DNA]</scope>
    <source>
        <strain evidence="5 6">DSM 29318</strain>
    </source>
</reference>
<keyword evidence="6" id="KW-1185">Reference proteome</keyword>
<proteinExistence type="inferred from homology"/>
<protein>
    <recommendedName>
        <fullName evidence="4">Nucleoside triphosphate pyrophosphatase</fullName>
        <ecNumber evidence="4">3.6.1.9</ecNumber>
    </recommendedName>
    <alternativeName>
        <fullName evidence="4">Nucleotide pyrophosphatase</fullName>
        <shortName evidence="4">Nucleotide PPase</shortName>
    </alternativeName>
</protein>
<dbReference type="Gene3D" id="3.90.950.10">
    <property type="match status" value="1"/>
</dbReference>
<dbReference type="PIRSF" id="PIRSF006305">
    <property type="entry name" value="Maf"/>
    <property type="match status" value="1"/>
</dbReference>